<reference evidence="1 2" key="1">
    <citation type="submission" date="2015-07" db="EMBL/GenBank/DDBJ databases">
        <title>The genome of Melipona quadrifasciata.</title>
        <authorList>
            <person name="Pan H."/>
            <person name="Kapheim K."/>
        </authorList>
    </citation>
    <scope>NUCLEOTIDE SEQUENCE [LARGE SCALE GENOMIC DNA]</scope>
    <source>
        <strain evidence="1">0111107301</strain>
        <tissue evidence="1">Whole body</tissue>
    </source>
</reference>
<evidence type="ECO:0000313" key="1">
    <source>
        <dbReference type="EMBL" id="KOX76442.1"/>
    </source>
</evidence>
<name>A0A0N0BHM5_9HYME</name>
<organism evidence="1 2">
    <name type="scientific">Melipona quadrifasciata</name>
    <dbReference type="NCBI Taxonomy" id="166423"/>
    <lineage>
        <taxon>Eukaryota</taxon>
        <taxon>Metazoa</taxon>
        <taxon>Ecdysozoa</taxon>
        <taxon>Arthropoda</taxon>
        <taxon>Hexapoda</taxon>
        <taxon>Insecta</taxon>
        <taxon>Pterygota</taxon>
        <taxon>Neoptera</taxon>
        <taxon>Endopterygota</taxon>
        <taxon>Hymenoptera</taxon>
        <taxon>Apocrita</taxon>
        <taxon>Aculeata</taxon>
        <taxon>Apoidea</taxon>
        <taxon>Anthophila</taxon>
        <taxon>Apidae</taxon>
        <taxon>Melipona</taxon>
    </lineage>
</organism>
<accession>A0A0N0BHM5</accession>
<protein>
    <submittedName>
        <fullName evidence="1">Uncharacterized protein</fullName>
    </submittedName>
</protein>
<dbReference type="AlphaFoldDB" id="A0A0N0BHM5"/>
<dbReference type="EMBL" id="KQ435748">
    <property type="protein sequence ID" value="KOX76442.1"/>
    <property type="molecule type" value="Genomic_DNA"/>
</dbReference>
<evidence type="ECO:0000313" key="2">
    <source>
        <dbReference type="Proteomes" id="UP000053105"/>
    </source>
</evidence>
<proteinExistence type="predicted"/>
<keyword evidence="2" id="KW-1185">Reference proteome</keyword>
<sequence length="98" mass="11229">MKFQNDINEVLEWPRQITSCCIVFQSDLKIESEMPAMEIYNVFVPFNSDGTYAWSTYTECSLGNYLKLLKLPHLKFYAAQRSHTLGTTIALSIINGDN</sequence>
<gene>
    <name evidence="1" type="ORF">WN51_12123</name>
</gene>
<dbReference type="Proteomes" id="UP000053105">
    <property type="component" value="Unassembled WGS sequence"/>
</dbReference>